<feature type="region of interest" description="Disordered" evidence="1">
    <location>
        <begin position="64"/>
        <end position="101"/>
    </location>
</feature>
<dbReference type="EMBL" id="FMWP01000096">
    <property type="protein sequence ID" value="SCZ98597.1"/>
    <property type="molecule type" value="Genomic_DNA"/>
</dbReference>
<organism evidence="2 3">
    <name type="scientific">Microbotryum saponariae</name>
    <dbReference type="NCBI Taxonomy" id="289078"/>
    <lineage>
        <taxon>Eukaryota</taxon>
        <taxon>Fungi</taxon>
        <taxon>Dikarya</taxon>
        <taxon>Basidiomycota</taxon>
        <taxon>Pucciniomycotina</taxon>
        <taxon>Microbotryomycetes</taxon>
        <taxon>Microbotryales</taxon>
        <taxon>Microbotryaceae</taxon>
        <taxon>Microbotryum</taxon>
    </lineage>
</organism>
<proteinExistence type="predicted"/>
<reference evidence="3" key="1">
    <citation type="submission" date="2016-10" db="EMBL/GenBank/DDBJ databases">
        <authorList>
            <person name="Jeantristanb JTB J.-T."/>
            <person name="Ricardo R."/>
        </authorList>
    </citation>
    <scope>NUCLEOTIDE SEQUENCE [LARGE SCALE GENOMIC DNA]</scope>
</reference>
<dbReference type="Proteomes" id="UP000249723">
    <property type="component" value="Unassembled WGS sequence"/>
</dbReference>
<evidence type="ECO:0000313" key="3">
    <source>
        <dbReference type="Proteomes" id="UP000249723"/>
    </source>
</evidence>
<dbReference type="STRING" id="289078.A0A2X0LFR6"/>
<gene>
    <name evidence="2" type="ORF">BZ3500_MVSOF-1268-A1-R1_CHR3-1G05488</name>
</gene>
<dbReference type="AlphaFoldDB" id="A0A2X0LFR6"/>
<evidence type="ECO:0000313" key="2">
    <source>
        <dbReference type="EMBL" id="SCZ98597.1"/>
    </source>
</evidence>
<accession>A0A2X0LFR6</accession>
<sequence length="101" mass="10964">MEWSGSEWVQGDARIGCWGNWQLTAVLDSGARLEVCRDPGKTRQRRDEGLVELDFEATQRAVKETRNVGELDGFEDEERERNGGGGGRGGGRGVGRRGGGG</sequence>
<name>A0A2X0LFR6_9BASI</name>
<evidence type="ECO:0000256" key="1">
    <source>
        <dbReference type="SAM" id="MobiDB-lite"/>
    </source>
</evidence>
<protein>
    <submittedName>
        <fullName evidence="2">BZ3500_MvSof-1268-A1-R1_Chr3-1g05488 protein</fullName>
    </submittedName>
</protein>
<keyword evidence="3" id="KW-1185">Reference proteome</keyword>
<feature type="compositionally biased region" description="Gly residues" evidence="1">
    <location>
        <begin position="83"/>
        <end position="101"/>
    </location>
</feature>